<comment type="caution">
    <text evidence="4">The sequence shown here is derived from an EMBL/GenBank/DDBJ whole genome shotgun (WGS) entry which is preliminary data.</text>
</comment>
<dbReference type="InterPro" id="IPR016160">
    <property type="entry name" value="Ald_DH_CS_CYS"/>
</dbReference>
<evidence type="ECO:0000259" key="3">
    <source>
        <dbReference type="Pfam" id="PF00171"/>
    </source>
</evidence>
<evidence type="ECO:0000313" key="5">
    <source>
        <dbReference type="Proteomes" id="UP000075320"/>
    </source>
</evidence>
<protein>
    <submittedName>
        <fullName evidence="4">Aldehyde dehydrogenase</fullName>
    </submittedName>
</protein>
<dbReference type="PANTHER" id="PTHR43353">
    <property type="entry name" value="SUCCINATE-SEMIALDEHYDE DEHYDROGENASE, MITOCHONDRIAL"/>
    <property type="match status" value="1"/>
</dbReference>
<dbReference type="Gene3D" id="3.40.605.10">
    <property type="entry name" value="Aldehyde Dehydrogenase, Chain A, domain 1"/>
    <property type="match status" value="1"/>
</dbReference>
<proteinExistence type="inferred from homology"/>
<accession>A0A150WH72</accession>
<dbReference type="SUPFAM" id="SSF53720">
    <property type="entry name" value="ALDH-like"/>
    <property type="match status" value="1"/>
</dbReference>
<keyword evidence="2" id="KW-0560">Oxidoreductase</keyword>
<dbReference type="InterPro" id="IPR016163">
    <property type="entry name" value="Ald_DH_C"/>
</dbReference>
<keyword evidence="5" id="KW-1185">Reference proteome</keyword>
<evidence type="ECO:0000256" key="2">
    <source>
        <dbReference type="ARBA" id="ARBA00023002"/>
    </source>
</evidence>
<comment type="similarity">
    <text evidence="1">Belongs to the aldehyde dehydrogenase family.</text>
</comment>
<dbReference type="InterPro" id="IPR016161">
    <property type="entry name" value="Ald_DH/histidinol_DH"/>
</dbReference>
<dbReference type="Proteomes" id="UP000075320">
    <property type="component" value="Unassembled WGS sequence"/>
</dbReference>
<dbReference type="PANTHER" id="PTHR43353:SF5">
    <property type="entry name" value="SUCCINATE-SEMIALDEHYDE DEHYDROGENASE, MITOCHONDRIAL"/>
    <property type="match status" value="1"/>
</dbReference>
<sequence length="524" mass="57754">MKMQLPEFPQVPKMNGRILIGGEIRDKGFDSIPVFSTCHRESGEVQLGTTPHVSVEVIKEAVDAASKAWARGLGEWPSARMEDRIQGVIKFRNGMLEERELICRLLMWEIGKTWADAQGEFDRTIQYIDDTVNEVKNLDRESSGFKFSGGVMAQIRRAPLGVTLCMGPFNYPLNETFTTLIPALIMGNTVVVKLARYGQLLWEPLLKVFKDSFPAGVVNVINGQGRDIVGPAVQTGKIDVLAFIGSSKVANQIKVAHPRPSSFRSILSLEAKNPAIIMEEANIDLAVAECVRGSLSFNGQRCTALKMIFVHKKIAKEFTEKFVQKVNGLVAGLPWEPGVSITPLPDVNKAAYLTGLIEDAVSKGAVLCNPERGGKVVGQLFFPAVLANVSLDSRVAHEEQFGPVVPIREFEDMQEVEEYIINSPYGNQASLFGEDPEKMGEMIDHLSNQVCRININSQCQRGPDVYPFTGRKNSAEGTLSVFDALRAFSIRCMVAAKQDANGKQVIQKILHQDSSRFLSTNVVL</sequence>
<gene>
    <name evidence="4" type="ORF">AZI86_16810</name>
</gene>
<evidence type="ECO:0000256" key="1">
    <source>
        <dbReference type="ARBA" id="ARBA00009986"/>
    </source>
</evidence>
<dbReference type="RefSeq" id="WP_061836454.1">
    <property type="nucleotide sequence ID" value="NZ_LUKE01000005.1"/>
</dbReference>
<dbReference type="Gene3D" id="3.40.309.10">
    <property type="entry name" value="Aldehyde Dehydrogenase, Chain A, domain 2"/>
    <property type="match status" value="1"/>
</dbReference>
<dbReference type="Pfam" id="PF00171">
    <property type="entry name" value="Aldedh"/>
    <property type="match status" value="1"/>
</dbReference>
<dbReference type="InterPro" id="IPR050740">
    <property type="entry name" value="Aldehyde_DH_Superfamily"/>
</dbReference>
<dbReference type="AlphaFoldDB" id="A0A150WH72"/>
<dbReference type="OrthoDB" id="9812625at2"/>
<dbReference type="InterPro" id="IPR015590">
    <property type="entry name" value="Aldehyde_DH_dom"/>
</dbReference>
<feature type="domain" description="Aldehyde dehydrogenase" evidence="3">
    <location>
        <begin position="44"/>
        <end position="488"/>
    </location>
</feature>
<organism evidence="4 5">
    <name type="scientific">Bdellovibrio bacteriovorus</name>
    <dbReference type="NCBI Taxonomy" id="959"/>
    <lineage>
        <taxon>Bacteria</taxon>
        <taxon>Pseudomonadati</taxon>
        <taxon>Bdellovibrionota</taxon>
        <taxon>Bdellovibrionia</taxon>
        <taxon>Bdellovibrionales</taxon>
        <taxon>Pseudobdellovibrionaceae</taxon>
        <taxon>Bdellovibrio</taxon>
    </lineage>
</organism>
<dbReference type="InterPro" id="IPR016162">
    <property type="entry name" value="Ald_DH_N"/>
</dbReference>
<reference evidence="4 5" key="1">
    <citation type="submission" date="2016-03" db="EMBL/GenBank/DDBJ databases">
        <authorList>
            <person name="Ploux O."/>
        </authorList>
    </citation>
    <scope>NUCLEOTIDE SEQUENCE [LARGE SCALE GENOMIC DNA]</scope>
    <source>
        <strain evidence="4 5">R0</strain>
    </source>
</reference>
<name>A0A150WH72_BDEBC</name>
<evidence type="ECO:0000313" key="4">
    <source>
        <dbReference type="EMBL" id="KYG62493.1"/>
    </source>
</evidence>
<dbReference type="EMBL" id="LUKE01000005">
    <property type="protein sequence ID" value="KYG62493.1"/>
    <property type="molecule type" value="Genomic_DNA"/>
</dbReference>
<dbReference type="GO" id="GO:0016620">
    <property type="term" value="F:oxidoreductase activity, acting on the aldehyde or oxo group of donors, NAD or NADP as acceptor"/>
    <property type="evidence" value="ECO:0007669"/>
    <property type="project" value="InterPro"/>
</dbReference>
<dbReference type="PROSITE" id="PS00070">
    <property type="entry name" value="ALDEHYDE_DEHYDR_CYS"/>
    <property type="match status" value="1"/>
</dbReference>